<gene>
    <name evidence="1" type="ORF">GE061_017866</name>
</gene>
<dbReference type="Proteomes" id="UP000466442">
    <property type="component" value="Unassembled WGS sequence"/>
</dbReference>
<dbReference type="EMBL" id="WIXP02000008">
    <property type="protein sequence ID" value="KAF6206630.1"/>
    <property type="molecule type" value="Genomic_DNA"/>
</dbReference>
<dbReference type="AlphaFoldDB" id="A0A8S9XC30"/>
<reference evidence="1" key="1">
    <citation type="journal article" date="2021" name="Mol. Ecol. Resour.">
        <title>Apolygus lucorum genome provides insights into omnivorousness and mesophyll feeding.</title>
        <authorList>
            <person name="Liu Y."/>
            <person name="Liu H."/>
            <person name="Wang H."/>
            <person name="Huang T."/>
            <person name="Liu B."/>
            <person name="Yang B."/>
            <person name="Yin L."/>
            <person name="Li B."/>
            <person name="Zhang Y."/>
            <person name="Zhang S."/>
            <person name="Jiang F."/>
            <person name="Zhang X."/>
            <person name="Ren Y."/>
            <person name="Wang B."/>
            <person name="Wang S."/>
            <person name="Lu Y."/>
            <person name="Wu K."/>
            <person name="Fan W."/>
            <person name="Wang G."/>
        </authorList>
    </citation>
    <scope>NUCLEOTIDE SEQUENCE</scope>
    <source>
        <strain evidence="1">12Hb</strain>
    </source>
</reference>
<organism evidence="1 2">
    <name type="scientific">Apolygus lucorum</name>
    <name type="common">Small green plant bug</name>
    <name type="synonym">Lygocoris lucorum</name>
    <dbReference type="NCBI Taxonomy" id="248454"/>
    <lineage>
        <taxon>Eukaryota</taxon>
        <taxon>Metazoa</taxon>
        <taxon>Ecdysozoa</taxon>
        <taxon>Arthropoda</taxon>
        <taxon>Hexapoda</taxon>
        <taxon>Insecta</taxon>
        <taxon>Pterygota</taxon>
        <taxon>Neoptera</taxon>
        <taxon>Paraneoptera</taxon>
        <taxon>Hemiptera</taxon>
        <taxon>Heteroptera</taxon>
        <taxon>Panheteroptera</taxon>
        <taxon>Cimicomorpha</taxon>
        <taxon>Miridae</taxon>
        <taxon>Mirini</taxon>
        <taxon>Apolygus</taxon>
    </lineage>
</organism>
<comment type="caution">
    <text evidence="1">The sequence shown here is derived from an EMBL/GenBank/DDBJ whole genome shotgun (WGS) entry which is preliminary data.</text>
</comment>
<sequence length="176" mass="19498">MPVVEPDDTPQPDDVPLRRSSRRSIIVNMIFKVALSVLSSLLVLGSTQEVSLGNLTDLLNAVPKMPELTPCTCGVFLSGQFNRTSPVRGNPVLMNEHNEHFACTNMGNKQCINKCLDVLVRHLANSPAIICGAIDRDCHKERAYLFYKNCNDKWVNSNLSAGREYCCKDGSPFKCP</sequence>
<accession>A0A8S9XC30</accession>
<keyword evidence="2" id="KW-1185">Reference proteome</keyword>
<evidence type="ECO:0000313" key="2">
    <source>
        <dbReference type="Proteomes" id="UP000466442"/>
    </source>
</evidence>
<protein>
    <recommendedName>
        <fullName evidence="3">Follicle cell protein 3C-1</fullName>
    </recommendedName>
</protein>
<name>A0A8S9XC30_APOLU</name>
<evidence type="ECO:0008006" key="3">
    <source>
        <dbReference type="Google" id="ProtNLM"/>
    </source>
</evidence>
<proteinExistence type="predicted"/>
<evidence type="ECO:0000313" key="1">
    <source>
        <dbReference type="EMBL" id="KAF6206630.1"/>
    </source>
</evidence>
<dbReference type="OrthoDB" id="7412264at2759"/>